<proteinExistence type="predicted"/>
<dbReference type="EMBL" id="JAPFFF010000032">
    <property type="protein sequence ID" value="KAK8844504.1"/>
    <property type="molecule type" value="Genomic_DNA"/>
</dbReference>
<feature type="domain" description="Calponin-homology (CH)" evidence="1">
    <location>
        <begin position="29"/>
        <end position="94"/>
    </location>
</feature>
<keyword evidence="3" id="KW-1185">Reference proteome</keyword>
<evidence type="ECO:0000313" key="2">
    <source>
        <dbReference type="EMBL" id="KAK8844504.1"/>
    </source>
</evidence>
<evidence type="ECO:0000313" key="3">
    <source>
        <dbReference type="Proteomes" id="UP001470230"/>
    </source>
</evidence>
<evidence type="ECO:0000259" key="1">
    <source>
        <dbReference type="Pfam" id="PF00307"/>
    </source>
</evidence>
<accession>A0ABR2HDM6</accession>
<gene>
    <name evidence="2" type="ORF">M9Y10_024366</name>
</gene>
<dbReference type="PANTHER" id="PTHR23167:SF46">
    <property type="entry name" value="EPS15 HOMOLOGY DOMAIN CONTAINING PROTEIN-BINDING PROTEIN 1, ISOFORM F"/>
    <property type="match status" value="1"/>
</dbReference>
<dbReference type="Gene3D" id="1.10.418.10">
    <property type="entry name" value="Calponin-like domain"/>
    <property type="match status" value="1"/>
</dbReference>
<dbReference type="InterPro" id="IPR036872">
    <property type="entry name" value="CH_dom_sf"/>
</dbReference>
<comment type="caution">
    <text evidence="2">The sequence shown here is derived from an EMBL/GenBank/DDBJ whole genome shotgun (WGS) entry which is preliminary data.</text>
</comment>
<reference evidence="2 3" key="1">
    <citation type="submission" date="2024-04" db="EMBL/GenBank/DDBJ databases">
        <title>Tritrichomonas musculus Genome.</title>
        <authorList>
            <person name="Alves-Ferreira E."/>
            <person name="Grigg M."/>
            <person name="Lorenzi H."/>
            <person name="Galac M."/>
        </authorList>
    </citation>
    <scope>NUCLEOTIDE SEQUENCE [LARGE SCALE GENOMIC DNA]</scope>
    <source>
        <strain evidence="2 3">EAF2021</strain>
    </source>
</reference>
<dbReference type="InterPro" id="IPR001715">
    <property type="entry name" value="CH_dom"/>
</dbReference>
<sequence>MKKVSPAFMWALERTKNYEGIKNFEPYDMAICALLDAYHPELINFKSLDPKEHKKNLELSVKVMEQLGILVYFYPDELIDYEHIDKKILLTQLSAVKLILAPPLKRKDTNHDQFKNPCNNSTSFLLHSTKTTDL</sequence>
<name>A0ABR2HDM6_9EUKA</name>
<protein>
    <recommendedName>
        <fullName evidence="1">Calponin-homology (CH) domain-containing protein</fullName>
    </recommendedName>
</protein>
<organism evidence="2 3">
    <name type="scientific">Tritrichomonas musculus</name>
    <dbReference type="NCBI Taxonomy" id="1915356"/>
    <lineage>
        <taxon>Eukaryota</taxon>
        <taxon>Metamonada</taxon>
        <taxon>Parabasalia</taxon>
        <taxon>Tritrichomonadida</taxon>
        <taxon>Tritrichomonadidae</taxon>
        <taxon>Tritrichomonas</taxon>
    </lineage>
</organism>
<dbReference type="SUPFAM" id="SSF47576">
    <property type="entry name" value="Calponin-homology domain, CH-domain"/>
    <property type="match status" value="1"/>
</dbReference>
<dbReference type="InterPro" id="IPR050540">
    <property type="entry name" value="F-actin_Monoox_Mical"/>
</dbReference>
<dbReference type="PANTHER" id="PTHR23167">
    <property type="entry name" value="CALPONIN HOMOLOGY DOMAIN-CONTAINING PROTEIN DDB_G0272472-RELATED"/>
    <property type="match status" value="1"/>
</dbReference>
<dbReference type="Proteomes" id="UP001470230">
    <property type="component" value="Unassembled WGS sequence"/>
</dbReference>
<dbReference type="Pfam" id="PF00307">
    <property type="entry name" value="CH"/>
    <property type="match status" value="1"/>
</dbReference>